<accession>A0A098B0W8</accession>
<dbReference type="AlphaFoldDB" id="A0A098B0W8"/>
<evidence type="ECO:0000256" key="1">
    <source>
        <dbReference type="SAM" id="MobiDB-lite"/>
    </source>
</evidence>
<name>A0A098B0W8_DESHA</name>
<feature type="region of interest" description="Disordered" evidence="1">
    <location>
        <begin position="49"/>
        <end position="78"/>
    </location>
</feature>
<sequence>MVNYPYIGGMFGGRKVKRLFGALLLLAFALLAVGCNDTANMIGITTVTNPASTTPGQEDQNGQGASSKNSTQAAFNEEDSNDYAKYRGDWKIKVDRDEELYRMTTLIEYYGSTGIHIAEVNQNEIQGSIHCVKGAPSYRQAEVSFSGVIEEGILRTAYEDIAWEYSGAMELRFEEDRIVAKITRDESEPAMWGIPEGEFIFVRALATERVEVTEQEKADLETFLRPAAKTIMEPFEEGALTDEIMVNFACKSLALGIIDPSAFGDRVVQGADMVFEESVLNDISKMYFNSAVKEHRACAIGTYVNGKYSVTVLGGVTEYPQLRRLLRDKENPDLYYAIVDYLFEHPEEGRKLSYQYLIKLQRSNSSNDYSIKAIKEVEDPIDFALIDY</sequence>
<organism evidence="2">
    <name type="scientific">Desulfitobacterium hafniense</name>
    <name type="common">Desulfitobacterium frappieri</name>
    <dbReference type="NCBI Taxonomy" id="49338"/>
    <lineage>
        <taxon>Bacteria</taxon>
        <taxon>Bacillati</taxon>
        <taxon>Bacillota</taxon>
        <taxon>Clostridia</taxon>
        <taxon>Eubacteriales</taxon>
        <taxon>Desulfitobacteriaceae</taxon>
        <taxon>Desulfitobacterium</taxon>
    </lineage>
</organism>
<proteinExistence type="predicted"/>
<dbReference type="EMBL" id="LK996017">
    <property type="protein sequence ID" value="CDX02523.1"/>
    <property type="molecule type" value="Genomic_DNA"/>
</dbReference>
<dbReference type="PATRIC" id="fig|49338.4.peg.2830"/>
<gene>
    <name evidence="2" type="ORF">DPCES_2636</name>
</gene>
<reference evidence="2" key="1">
    <citation type="submission" date="2014-07" db="EMBL/GenBank/DDBJ databases">
        <authorList>
            <person name="Hornung V.Bastian."/>
        </authorList>
    </citation>
    <scope>NUCLEOTIDE SEQUENCE</scope>
    <source>
        <strain evidence="2">PCE-S</strain>
    </source>
</reference>
<feature type="compositionally biased region" description="Polar residues" evidence="1">
    <location>
        <begin position="49"/>
        <end position="74"/>
    </location>
</feature>
<protein>
    <submittedName>
        <fullName evidence="2">Uncharacterized protein</fullName>
    </submittedName>
</protein>
<evidence type="ECO:0000313" key="2">
    <source>
        <dbReference type="EMBL" id="CDX02523.1"/>
    </source>
</evidence>